<dbReference type="RefSeq" id="WP_088526551.1">
    <property type="nucleotide sequence ID" value="NZ_NGUO01000002.1"/>
</dbReference>
<dbReference type="PRINTS" id="PR00598">
    <property type="entry name" value="HTHMARR"/>
</dbReference>
<dbReference type="SUPFAM" id="SSF46785">
    <property type="entry name" value="Winged helix' DNA-binding domain"/>
    <property type="match status" value="1"/>
</dbReference>
<keyword evidence="6" id="KW-1185">Reference proteome</keyword>
<feature type="domain" description="HTH marR-type" evidence="4">
    <location>
        <begin position="3"/>
        <end position="135"/>
    </location>
</feature>
<dbReference type="OrthoDB" id="9787636at2"/>
<dbReference type="InterPro" id="IPR023187">
    <property type="entry name" value="Tscrpt_reg_MarR-type_CS"/>
</dbReference>
<dbReference type="PROSITE" id="PS01117">
    <property type="entry name" value="HTH_MARR_1"/>
    <property type="match status" value="1"/>
</dbReference>
<dbReference type="AlphaFoldDB" id="A0A254Q6M1"/>
<keyword evidence="3" id="KW-0804">Transcription</keyword>
<dbReference type="EMBL" id="NGUO01000002">
    <property type="protein sequence ID" value="OWS72451.1"/>
    <property type="molecule type" value="Genomic_DNA"/>
</dbReference>
<organism evidence="5 6">
    <name type="scientific">Polynucleobacter aenigmaticus</name>
    <dbReference type="NCBI Taxonomy" id="1743164"/>
    <lineage>
        <taxon>Bacteria</taxon>
        <taxon>Pseudomonadati</taxon>
        <taxon>Pseudomonadota</taxon>
        <taxon>Betaproteobacteria</taxon>
        <taxon>Burkholderiales</taxon>
        <taxon>Burkholderiaceae</taxon>
        <taxon>Polynucleobacter</taxon>
    </lineage>
</organism>
<accession>A0A254Q6M1</accession>
<dbReference type="GO" id="GO:0003700">
    <property type="term" value="F:DNA-binding transcription factor activity"/>
    <property type="evidence" value="ECO:0007669"/>
    <property type="project" value="InterPro"/>
</dbReference>
<dbReference type="InterPro" id="IPR036390">
    <property type="entry name" value="WH_DNA-bd_sf"/>
</dbReference>
<reference evidence="5 6" key="1">
    <citation type="submission" date="2017-05" db="EMBL/GenBank/DDBJ databases">
        <title>Polynucleobacter sp. MWH-K35W1 isolated from the permanently anoxic monimolimnion of a meromictic lake.</title>
        <authorList>
            <person name="Hahn M.W."/>
        </authorList>
    </citation>
    <scope>NUCLEOTIDE SEQUENCE [LARGE SCALE GENOMIC DNA]</scope>
    <source>
        <strain evidence="5 6">MWH-K35W1</strain>
    </source>
</reference>
<dbReference type="SMART" id="SM00347">
    <property type="entry name" value="HTH_MARR"/>
    <property type="match status" value="1"/>
</dbReference>
<evidence type="ECO:0000313" key="5">
    <source>
        <dbReference type="EMBL" id="OWS72451.1"/>
    </source>
</evidence>
<dbReference type="Pfam" id="PF01047">
    <property type="entry name" value="MarR"/>
    <property type="match status" value="1"/>
</dbReference>
<evidence type="ECO:0000256" key="1">
    <source>
        <dbReference type="ARBA" id="ARBA00023015"/>
    </source>
</evidence>
<name>A0A254Q6M1_9BURK</name>
<dbReference type="Gene3D" id="1.10.10.10">
    <property type="entry name" value="Winged helix-like DNA-binding domain superfamily/Winged helix DNA-binding domain"/>
    <property type="match status" value="1"/>
</dbReference>
<dbReference type="Proteomes" id="UP000198104">
    <property type="component" value="Unassembled WGS sequence"/>
</dbReference>
<evidence type="ECO:0000313" key="6">
    <source>
        <dbReference type="Proteomes" id="UP000198104"/>
    </source>
</evidence>
<evidence type="ECO:0000256" key="3">
    <source>
        <dbReference type="ARBA" id="ARBA00023163"/>
    </source>
</evidence>
<protein>
    <submittedName>
        <fullName evidence="5">MarR family transcriptional regulator</fullName>
    </submittedName>
</protein>
<dbReference type="GO" id="GO:0003677">
    <property type="term" value="F:DNA binding"/>
    <property type="evidence" value="ECO:0007669"/>
    <property type="project" value="UniProtKB-KW"/>
</dbReference>
<evidence type="ECO:0000256" key="2">
    <source>
        <dbReference type="ARBA" id="ARBA00023125"/>
    </source>
</evidence>
<proteinExistence type="predicted"/>
<dbReference type="InterPro" id="IPR000835">
    <property type="entry name" value="HTH_MarR-typ"/>
</dbReference>
<keyword evidence="1" id="KW-0805">Transcription regulation</keyword>
<comment type="caution">
    <text evidence="5">The sequence shown here is derived from an EMBL/GenBank/DDBJ whole genome shotgun (WGS) entry which is preliminary data.</text>
</comment>
<dbReference type="PANTHER" id="PTHR42756:SF1">
    <property type="entry name" value="TRANSCRIPTIONAL REPRESSOR OF EMRAB OPERON"/>
    <property type="match status" value="1"/>
</dbReference>
<dbReference type="PROSITE" id="PS50995">
    <property type="entry name" value="HTH_MARR_2"/>
    <property type="match status" value="1"/>
</dbReference>
<sequence length="138" mass="15236">MNHLLLVKGLVQAYQAFEAHSGAHIKKMGLTTTQFDIVATLGNQPPMTCKELGEKTLVSKGTMTGVLERLEAKGLIEKLMNVEDGRSYKISLSKGGDKLFRKVFPEHVEYLGKAFGKLSKKELEQAVIALQSIKSIFN</sequence>
<keyword evidence="2" id="KW-0238">DNA-binding</keyword>
<dbReference type="InterPro" id="IPR036388">
    <property type="entry name" value="WH-like_DNA-bd_sf"/>
</dbReference>
<dbReference type="PANTHER" id="PTHR42756">
    <property type="entry name" value="TRANSCRIPTIONAL REGULATOR, MARR"/>
    <property type="match status" value="1"/>
</dbReference>
<gene>
    <name evidence="5" type="ORF">CBI30_01405</name>
</gene>
<evidence type="ECO:0000259" key="4">
    <source>
        <dbReference type="PROSITE" id="PS50995"/>
    </source>
</evidence>